<protein>
    <submittedName>
        <fullName evidence="16">Protocadherin beta-15-like</fullName>
    </submittedName>
</protein>
<dbReference type="InterPro" id="IPR032455">
    <property type="entry name" value="Cadherin_C"/>
</dbReference>
<dbReference type="Pfam" id="PF16492">
    <property type="entry name" value="Cadherin_C_2"/>
    <property type="match status" value="1"/>
</dbReference>
<organism evidence="15 16">
    <name type="scientific">Clupea harengus</name>
    <name type="common">Atlantic herring</name>
    <dbReference type="NCBI Taxonomy" id="7950"/>
    <lineage>
        <taxon>Eukaryota</taxon>
        <taxon>Metazoa</taxon>
        <taxon>Chordata</taxon>
        <taxon>Craniata</taxon>
        <taxon>Vertebrata</taxon>
        <taxon>Euteleostomi</taxon>
        <taxon>Actinopterygii</taxon>
        <taxon>Neopterygii</taxon>
        <taxon>Teleostei</taxon>
        <taxon>Clupei</taxon>
        <taxon>Clupeiformes</taxon>
        <taxon>Clupeoidei</taxon>
        <taxon>Clupeidae</taxon>
        <taxon>Clupea</taxon>
    </lineage>
</organism>
<dbReference type="AlphaFoldDB" id="A0A6P8H709"/>
<dbReference type="Gene3D" id="2.60.40.60">
    <property type="entry name" value="Cadherins"/>
    <property type="match status" value="6"/>
</dbReference>
<dbReference type="FunFam" id="2.60.40.60:FF:000002">
    <property type="entry name" value="Protocadherin alpha 2"/>
    <property type="match status" value="1"/>
</dbReference>
<dbReference type="OrthoDB" id="6252479at2759"/>
<dbReference type="RefSeq" id="XP_031443175.1">
    <property type="nucleotide sequence ID" value="XM_031587315.2"/>
</dbReference>
<dbReference type="FunFam" id="2.60.40.60:FF:000004">
    <property type="entry name" value="Protocadherin 1 gamma 2"/>
    <property type="match status" value="1"/>
</dbReference>
<feature type="domain" description="Cadherin" evidence="14">
    <location>
        <begin position="34"/>
        <end position="140"/>
    </location>
</feature>
<keyword evidence="11" id="KW-0325">Glycoprotein</keyword>
<dbReference type="PROSITE" id="PS00232">
    <property type="entry name" value="CADHERIN_1"/>
    <property type="match status" value="3"/>
</dbReference>
<dbReference type="SUPFAM" id="SSF49313">
    <property type="entry name" value="Cadherin-like"/>
    <property type="match status" value="6"/>
</dbReference>
<dbReference type="InterPro" id="IPR013164">
    <property type="entry name" value="Cadherin_N"/>
</dbReference>
<feature type="domain" description="Cadherin" evidence="14">
    <location>
        <begin position="141"/>
        <end position="248"/>
    </location>
</feature>
<keyword evidence="3" id="KW-1003">Cell membrane</keyword>
<evidence type="ECO:0000313" key="16">
    <source>
        <dbReference type="RefSeq" id="XP_031443175.1"/>
    </source>
</evidence>
<dbReference type="FunFam" id="2.60.40.60:FF:000129">
    <property type="entry name" value="protocadherin alpha-C2 isoform X1"/>
    <property type="match status" value="1"/>
</dbReference>
<evidence type="ECO:0000256" key="4">
    <source>
        <dbReference type="ARBA" id="ARBA00022692"/>
    </source>
</evidence>
<dbReference type="GO" id="GO:0009653">
    <property type="term" value="P:anatomical structure morphogenesis"/>
    <property type="evidence" value="ECO:0007669"/>
    <property type="project" value="UniProtKB-ARBA"/>
</dbReference>
<dbReference type="InterPro" id="IPR015919">
    <property type="entry name" value="Cadherin-like_sf"/>
</dbReference>
<keyword evidence="10 13" id="KW-0472">Membrane</keyword>
<evidence type="ECO:0000259" key="14">
    <source>
        <dbReference type="PROSITE" id="PS50268"/>
    </source>
</evidence>
<dbReference type="SMART" id="SM00112">
    <property type="entry name" value="CA"/>
    <property type="match status" value="6"/>
</dbReference>
<dbReference type="FunFam" id="2.60.40.60:FF:000001">
    <property type="entry name" value="Protocadherin alpha 2"/>
    <property type="match status" value="1"/>
</dbReference>
<dbReference type="Proteomes" id="UP000515152">
    <property type="component" value="Chromosome 20"/>
</dbReference>
<feature type="domain" description="Cadherin" evidence="14">
    <location>
        <begin position="587"/>
        <end position="686"/>
    </location>
</feature>
<keyword evidence="15" id="KW-1185">Reference proteome</keyword>
<sequence>MPDSTMWGGGQRPRSEYWWTAIYVSLLLCFVRPMSAQIRYTIPEEVKEGYTVGNTAKDLGLDVRTLPDRRLRIVSGSKDSLFLIDHSTGVLYVREKIDREELCDGNGACFVNLKIVVEDPLEIHYVRVEITDINDHSPYFPHTEQHFEIAEQTLLGTRFQVQSARDPDVGIHSVRHYKLSHDEHFEIDVRERHEDKVPFLVLRKALDREDRIMHKLVLTAIDGGNPPKTGTLNITVNVLDSNDNRPVFSHETYTVSLLENSPVGTVVVQVNATDLDEGSNGAVEYALGRNLNVKVYNVFELDSTTGEIRVKGKVDFEDTDVFKLDVHASDRGQPPLTVECGVIIRVLDVNDNSPEIEVTSLSNLVLENSKPGTVVSLISVTDMDSGINGKVLCNLSENAPFELKPSFQDNMYSLVTKGRLDREVVSHYDVSITASDFGQPPLSAIKTISVEIADVNDNRPEFFQNPIDLYMMENNAPGASIFSLSAHDKDLNENAMIFYHVIRDEGDHNSITTFLNINPDNGVIQALKSFDFEVIKTFNFSVVATDSGTPSLSSNVTVSVFILDQNDNAPVILFPINSNGSAEGVEEIPRNVNAGYLVCKVRAYDADIGYNGWLLFSLQEVTDHTLFGLDRYTGQIRTLRAFTETDEARQKLIILVKDNGNVSLSATATIIVNVVEPREAIAASDLHTTSDDEESNVTFYLIITLGSVSVLFLISIVVLTIMQCSKPTDYSSKYLQEANYDGTLCHSIQYRSGDKRYMLVGPRMSVSSAVVPGSNMNTLKSATCHRMSTLEVSCWTLFLHVAVNAHLNLCLTQVSGENLFGVLEDVG</sequence>
<feature type="domain" description="Cadherin" evidence="14">
    <location>
        <begin position="357"/>
        <end position="462"/>
    </location>
</feature>
<dbReference type="PRINTS" id="PR00205">
    <property type="entry name" value="CADHERIN"/>
</dbReference>
<reference evidence="16" key="1">
    <citation type="submission" date="2025-08" db="UniProtKB">
        <authorList>
            <consortium name="RefSeq"/>
        </authorList>
    </citation>
    <scope>IDENTIFICATION</scope>
</reference>
<dbReference type="Pfam" id="PF00028">
    <property type="entry name" value="Cadherin"/>
    <property type="match status" value="5"/>
</dbReference>
<dbReference type="CDD" id="cd11304">
    <property type="entry name" value="Cadherin_repeat"/>
    <property type="match status" value="6"/>
</dbReference>
<evidence type="ECO:0000256" key="5">
    <source>
        <dbReference type="ARBA" id="ARBA00022729"/>
    </source>
</evidence>
<dbReference type="PANTHER" id="PTHR24028:SF337">
    <property type="entry name" value="PROTOCADHERIN 2 ALPHA A 3 PRECURSOR-RELATED"/>
    <property type="match status" value="1"/>
</dbReference>
<keyword evidence="7 12" id="KW-0106">Calcium</keyword>
<dbReference type="KEGG" id="char:105892703"/>
<evidence type="ECO:0000313" key="15">
    <source>
        <dbReference type="Proteomes" id="UP000515152"/>
    </source>
</evidence>
<keyword evidence="5" id="KW-0732">Signal</keyword>
<dbReference type="GO" id="GO:0005886">
    <property type="term" value="C:plasma membrane"/>
    <property type="evidence" value="ECO:0007669"/>
    <property type="project" value="UniProtKB-SubCell"/>
</dbReference>
<comment type="subcellular location">
    <subcellularLocation>
        <location evidence="2">Cell membrane</location>
        <topology evidence="2">Single-pass type I membrane protein</topology>
    </subcellularLocation>
</comment>
<feature type="domain" description="Cadherin" evidence="14">
    <location>
        <begin position="249"/>
        <end position="356"/>
    </location>
</feature>
<proteinExistence type="predicted"/>
<feature type="domain" description="Cadherin" evidence="14">
    <location>
        <begin position="463"/>
        <end position="572"/>
    </location>
</feature>
<evidence type="ECO:0000256" key="12">
    <source>
        <dbReference type="PROSITE-ProRule" id="PRU00043"/>
    </source>
</evidence>
<dbReference type="FunFam" id="2.60.40.60:FF:000006">
    <property type="entry name" value="Protocadherin alpha 2"/>
    <property type="match status" value="1"/>
</dbReference>
<keyword evidence="9 13" id="KW-1133">Transmembrane helix</keyword>
<dbReference type="FunFam" id="2.60.40.60:FF:000007">
    <property type="entry name" value="Protocadherin alpha 2"/>
    <property type="match status" value="1"/>
</dbReference>
<dbReference type="GO" id="GO:0005509">
    <property type="term" value="F:calcium ion binding"/>
    <property type="evidence" value="ECO:0007669"/>
    <property type="project" value="UniProtKB-UniRule"/>
</dbReference>
<gene>
    <name evidence="16" type="primary">LOC105892703</name>
</gene>
<dbReference type="GO" id="GO:0007156">
    <property type="term" value="P:homophilic cell adhesion via plasma membrane adhesion molecules"/>
    <property type="evidence" value="ECO:0007669"/>
    <property type="project" value="InterPro"/>
</dbReference>
<evidence type="ECO:0000256" key="9">
    <source>
        <dbReference type="ARBA" id="ARBA00022989"/>
    </source>
</evidence>
<dbReference type="GeneID" id="105892703"/>
<dbReference type="Pfam" id="PF08266">
    <property type="entry name" value="Cadherin_2"/>
    <property type="match status" value="1"/>
</dbReference>
<dbReference type="PROSITE" id="PS50268">
    <property type="entry name" value="CADHERIN_2"/>
    <property type="match status" value="6"/>
</dbReference>
<comment type="function">
    <text evidence="1">Potential calcium-dependent cell-adhesion protein. May be involved in the establishment and maintenance of specific neuronal connections in the brain.</text>
</comment>
<accession>A0A6P8H709</accession>
<evidence type="ECO:0000256" key="13">
    <source>
        <dbReference type="SAM" id="Phobius"/>
    </source>
</evidence>
<keyword evidence="6" id="KW-0677">Repeat</keyword>
<evidence type="ECO:0000256" key="1">
    <source>
        <dbReference type="ARBA" id="ARBA00003436"/>
    </source>
</evidence>
<evidence type="ECO:0000256" key="8">
    <source>
        <dbReference type="ARBA" id="ARBA00022889"/>
    </source>
</evidence>
<dbReference type="InterPro" id="IPR002126">
    <property type="entry name" value="Cadherin-like_dom"/>
</dbReference>
<keyword evidence="4 13" id="KW-0812">Transmembrane</keyword>
<dbReference type="PANTHER" id="PTHR24028">
    <property type="entry name" value="CADHERIN-87A"/>
    <property type="match status" value="1"/>
</dbReference>
<evidence type="ECO:0000256" key="2">
    <source>
        <dbReference type="ARBA" id="ARBA00004251"/>
    </source>
</evidence>
<dbReference type="InterPro" id="IPR050174">
    <property type="entry name" value="Protocadherin/Cadherin-CA"/>
</dbReference>
<evidence type="ECO:0000256" key="3">
    <source>
        <dbReference type="ARBA" id="ARBA00022475"/>
    </source>
</evidence>
<keyword evidence="8" id="KW-0130">Cell adhesion</keyword>
<evidence type="ECO:0000256" key="10">
    <source>
        <dbReference type="ARBA" id="ARBA00023136"/>
    </source>
</evidence>
<evidence type="ECO:0000256" key="11">
    <source>
        <dbReference type="ARBA" id="ARBA00023180"/>
    </source>
</evidence>
<feature type="transmembrane region" description="Helical" evidence="13">
    <location>
        <begin position="699"/>
        <end position="722"/>
    </location>
</feature>
<evidence type="ECO:0000256" key="6">
    <source>
        <dbReference type="ARBA" id="ARBA00022737"/>
    </source>
</evidence>
<name>A0A6P8H709_CLUHA</name>
<dbReference type="InterPro" id="IPR020894">
    <property type="entry name" value="Cadherin_CS"/>
</dbReference>
<evidence type="ECO:0000256" key="7">
    <source>
        <dbReference type="ARBA" id="ARBA00022837"/>
    </source>
</evidence>